<dbReference type="EMBL" id="JAULUE010002055">
    <property type="protein sequence ID" value="KAK5892792.1"/>
    <property type="molecule type" value="Genomic_DNA"/>
</dbReference>
<name>A0AAN8GW80_9TELE</name>
<evidence type="ECO:0000313" key="1">
    <source>
        <dbReference type="EMBL" id="KAK5892792.1"/>
    </source>
</evidence>
<keyword evidence="2" id="KW-1185">Reference proteome</keyword>
<accession>A0AAN8GW80</accession>
<reference evidence="1 2" key="1">
    <citation type="journal article" date="2023" name="Mol. Biol. Evol.">
        <title>Genomics of Secondarily Temperate Adaptation in the Only Non-Antarctic Icefish.</title>
        <authorList>
            <person name="Rivera-Colon A.G."/>
            <person name="Rayamajhi N."/>
            <person name="Minhas B.F."/>
            <person name="Madrigal G."/>
            <person name="Bilyk K.T."/>
            <person name="Yoon V."/>
            <person name="Hune M."/>
            <person name="Gregory S."/>
            <person name="Cheng C.H.C."/>
            <person name="Catchen J.M."/>
        </authorList>
    </citation>
    <scope>NUCLEOTIDE SEQUENCE [LARGE SCALE GENOMIC DNA]</scope>
    <source>
        <strain evidence="1">JC2023a</strain>
    </source>
</reference>
<organism evidence="1 2">
    <name type="scientific">Champsocephalus esox</name>
    <name type="common">pike icefish</name>
    <dbReference type="NCBI Taxonomy" id="159716"/>
    <lineage>
        <taxon>Eukaryota</taxon>
        <taxon>Metazoa</taxon>
        <taxon>Chordata</taxon>
        <taxon>Craniata</taxon>
        <taxon>Vertebrata</taxon>
        <taxon>Euteleostomi</taxon>
        <taxon>Actinopterygii</taxon>
        <taxon>Neopterygii</taxon>
        <taxon>Teleostei</taxon>
        <taxon>Neoteleostei</taxon>
        <taxon>Acanthomorphata</taxon>
        <taxon>Eupercaria</taxon>
        <taxon>Perciformes</taxon>
        <taxon>Notothenioidei</taxon>
        <taxon>Channichthyidae</taxon>
        <taxon>Champsocephalus</taxon>
    </lineage>
</organism>
<sequence length="91" mass="10610">MIWGQKNYERFNVRKLGFPIKHCFVTKSNFFATLRLAREDMVDMLICTDVLPHIHKRVTESLVRPRLVHAYAACLLVLPHYTSAPFDYDGS</sequence>
<protein>
    <submittedName>
        <fullName evidence="1">Uncharacterized protein</fullName>
    </submittedName>
</protein>
<comment type="caution">
    <text evidence="1">The sequence shown here is derived from an EMBL/GenBank/DDBJ whole genome shotgun (WGS) entry which is preliminary data.</text>
</comment>
<evidence type="ECO:0000313" key="2">
    <source>
        <dbReference type="Proteomes" id="UP001335648"/>
    </source>
</evidence>
<dbReference type="AlphaFoldDB" id="A0AAN8GW80"/>
<gene>
    <name evidence="1" type="ORF">CesoFtcFv8_013144</name>
</gene>
<proteinExistence type="predicted"/>
<dbReference type="Proteomes" id="UP001335648">
    <property type="component" value="Unassembled WGS sequence"/>
</dbReference>